<evidence type="ECO:0000256" key="2">
    <source>
        <dbReference type="ARBA" id="ARBA00013457"/>
    </source>
</evidence>
<protein>
    <recommendedName>
        <fullName evidence="2">Probable nitronate monooxygenase</fullName>
    </recommendedName>
</protein>
<accession>A0AAU7VJE6</accession>
<sequence length="356" mass="38133">MKLAPLKIGNLQSKLPIIQGGMGIGVSLSKLAAAVANEGGIGTISGVQIGFKDPEFETDSEKANIKALKNEIAKAKELAPEGIIAVNLMVALSNYDDMVKAAVDGGADIIVSGAGIPSRLPELVQGRKCKLIPIVSSGKAAKIICKRWKSRYNYLPDGIIVEGPDAGGHLGFSMDQLIEGGNKDLETIVKETIEIVRPFEEEDKKIPIIAAGGIFDGSDIAKFLQLGASGVQMGTRFIATEECDASKAYKNEFINCKKGDIQLTQSPVGMPGRAIRNKFLSKISDERKNISKCYNCLSKCNPATTLYCISEALLNAVKGNTKEGLIFTGTNGYKIEKIVSVKELMQHLKREVGEGM</sequence>
<reference evidence="6" key="2">
    <citation type="submission" date="2024-06" db="EMBL/GenBank/DDBJ databases">
        <authorList>
            <person name="Petrova K.O."/>
            <person name="Toshchakov S.V."/>
            <person name="Boltjanskaja Y.V."/>
            <person name="Kevbrin V."/>
        </authorList>
    </citation>
    <scope>NUCLEOTIDE SEQUENCE</scope>
    <source>
        <strain evidence="6">Z-910T</strain>
    </source>
</reference>
<dbReference type="AlphaFoldDB" id="A0AAU7VJE6"/>
<organism evidence="6">
    <name type="scientific">Proteinivorax tanatarense</name>
    <dbReference type="NCBI Taxonomy" id="1260629"/>
    <lineage>
        <taxon>Bacteria</taxon>
        <taxon>Bacillati</taxon>
        <taxon>Bacillota</taxon>
        <taxon>Clostridia</taxon>
        <taxon>Eubacteriales</taxon>
        <taxon>Proteinivoracaceae</taxon>
        <taxon>Proteinivorax</taxon>
    </lineage>
</organism>
<keyword evidence="4" id="KW-0288">FMN</keyword>
<evidence type="ECO:0000256" key="1">
    <source>
        <dbReference type="ARBA" id="ARBA00003535"/>
    </source>
</evidence>
<gene>
    <name evidence="6" type="ORF">PRVXT_002147</name>
</gene>
<dbReference type="EMBL" id="CP158367">
    <property type="protein sequence ID" value="XBX74122.1"/>
    <property type="molecule type" value="Genomic_DNA"/>
</dbReference>
<proteinExistence type="predicted"/>
<name>A0AAU7VJE6_9FIRM</name>
<dbReference type="InterPro" id="IPR013785">
    <property type="entry name" value="Aldolase_TIM"/>
</dbReference>
<reference evidence="6" key="1">
    <citation type="journal article" date="2013" name="Extremophiles">
        <title>Proteinivorax tanatarense gen. nov., sp. nov., an anaerobic, haloalkaliphilic, proteolytic bacterium isolated from a decaying algal bloom, and proposal of Proteinivoraceae fam. nov.</title>
        <authorList>
            <person name="Kevbrin V."/>
            <person name="Boltyanskaya Y."/>
            <person name="Zhilina T."/>
            <person name="Kolganova T."/>
            <person name="Lavrentjeva E."/>
            <person name="Kuznetsov B."/>
        </authorList>
    </citation>
    <scope>NUCLEOTIDE SEQUENCE</scope>
    <source>
        <strain evidence="6">Z-910T</strain>
    </source>
</reference>
<evidence type="ECO:0000313" key="6">
    <source>
        <dbReference type="EMBL" id="XBX74122.1"/>
    </source>
</evidence>
<evidence type="ECO:0000256" key="4">
    <source>
        <dbReference type="ARBA" id="ARBA00022643"/>
    </source>
</evidence>
<evidence type="ECO:0000256" key="5">
    <source>
        <dbReference type="ARBA" id="ARBA00023002"/>
    </source>
</evidence>
<dbReference type="Gene3D" id="3.20.20.70">
    <property type="entry name" value="Aldolase class I"/>
    <property type="match status" value="1"/>
</dbReference>
<dbReference type="PANTHER" id="PTHR32332:SF18">
    <property type="entry name" value="2-NITROPROPANE DIOXYGENASE"/>
    <property type="match status" value="1"/>
</dbReference>
<dbReference type="SUPFAM" id="SSF51412">
    <property type="entry name" value="Inosine monophosphate dehydrogenase (IMPDH)"/>
    <property type="match status" value="1"/>
</dbReference>
<evidence type="ECO:0000256" key="3">
    <source>
        <dbReference type="ARBA" id="ARBA00022630"/>
    </source>
</evidence>
<keyword evidence="5 6" id="KW-0560">Oxidoreductase</keyword>
<dbReference type="PANTHER" id="PTHR32332">
    <property type="entry name" value="2-NITROPROPANE DIOXYGENASE"/>
    <property type="match status" value="1"/>
</dbReference>
<dbReference type="GO" id="GO:0018580">
    <property type="term" value="F:nitronate monooxygenase activity"/>
    <property type="evidence" value="ECO:0007669"/>
    <property type="project" value="InterPro"/>
</dbReference>
<dbReference type="RefSeq" id="WP_350342880.1">
    <property type="nucleotide sequence ID" value="NZ_CP158367.1"/>
</dbReference>
<dbReference type="CDD" id="cd04730">
    <property type="entry name" value="NPD_like"/>
    <property type="match status" value="1"/>
</dbReference>
<dbReference type="Pfam" id="PF03060">
    <property type="entry name" value="NMO"/>
    <property type="match status" value="1"/>
</dbReference>
<keyword evidence="3" id="KW-0285">Flavoprotein</keyword>
<keyword evidence="6" id="KW-0503">Monooxygenase</keyword>
<comment type="function">
    <text evidence="1">Nitronate monooxygenase that uses molecular oxygen to catalyze the oxidative denitrification of alkyl nitronates. Acts on propionate 3-nitronate (P3N), the presumed physiological substrate. Probably functions in the detoxification of P3N, a metabolic poison produced by plants and fungi as a defense mechanism.</text>
</comment>
<dbReference type="InterPro" id="IPR004136">
    <property type="entry name" value="NMO"/>
</dbReference>